<proteinExistence type="inferred from homology"/>
<dbReference type="Gene3D" id="3.30.379.10">
    <property type="entry name" value="Chitobiase/beta-hexosaminidase domain 2-like"/>
    <property type="match status" value="1"/>
</dbReference>
<protein>
    <recommendedName>
        <fullName evidence="3">beta-N-acetylhexosaminidase</fullName>
        <ecNumber evidence="3">3.2.1.52</ecNumber>
    </recommendedName>
</protein>
<sequence>MNVALNSSFTVAVVAFIGGIYMSLTAEQTRSESLPIIPKPVQQNRQAGAFLFTDKTPILYGGNLDSEAHLLAESIKQITQLSLPVCPLTETNLPQDMTRSIRLAIVEDYTLGSEGYHLKVSAATITITGNDAAGVYWGSQSLRQILMSGDASKLPACEIVDQPRFGWRGMLLDVGRHLFATNDIKQLLDWMALHKLNVLHWHLTDDQGWRIEIDKYPKLTEIGAWRTSSPPYGDRLGTDGTHYGGFYSQDEIRDLVQYAADRHITIVPEIDMPGHMVAAIAAYPEIGNDDIPDYSPEVSASWGTKSYILSPKEETFNWIDDVLAEVCELFPSTYIHIGGDEAPKDQWKESAFAQSVIQREGLQDEHELQSWFIRRVEGLLERRGRKLIGWDEIRDGGLSPGATVMAWQTWEAAVDSAREGHDVVMAPKSHSYFDYYQASPAFELAKGLEYETIGGYLPLAKVYDFDPVPSELMGTDLEHHILGCQGQIWTEYIKTWDKLEYMVFPRLSALAESAWSPPQQKDYADFLQRLRPMLANYKAARVTFYNPFEEFSQKTRWHASVETTLPRYIGSLPEFAFDGDWQTYFWADRSPEPGDHFTVTFKSAIRGASIKVFTGSSRFGSRQKIWGGEKDALQQGVLEASADGVDWHEIATFDNGTAVGKLPEGCKSIRIRPTDKQTSPRLVIHEIQIGDE</sequence>
<keyword evidence="10" id="KW-1185">Reference proteome</keyword>
<dbReference type="InterPro" id="IPR029018">
    <property type="entry name" value="Hex-like_dom2"/>
</dbReference>
<dbReference type="EMBL" id="SJPS01000014">
    <property type="protein sequence ID" value="TWU20749.1"/>
    <property type="molecule type" value="Genomic_DNA"/>
</dbReference>
<dbReference type="CDD" id="cd06563">
    <property type="entry name" value="GH20_chitobiase-like"/>
    <property type="match status" value="1"/>
</dbReference>
<feature type="active site" description="Proton donor" evidence="6">
    <location>
        <position position="341"/>
    </location>
</feature>
<dbReference type="PRINTS" id="PR00738">
    <property type="entry name" value="GLHYDRLASE20"/>
</dbReference>
<feature type="domain" description="Glycoside hydrolase family 20 catalytic" evidence="7">
    <location>
        <begin position="165"/>
        <end position="517"/>
    </location>
</feature>
<dbReference type="PANTHER" id="PTHR22600:SF57">
    <property type="entry name" value="BETA-N-ACETYLHEXOSAMINIDASE"/>
    <property type="match status" value="1"/>
</dbReference>
<keyword evidence="5 9" id="KW-0326">Glycosidase</keyword>
<dbReference type="Proteomes" id="UP000318437">
    <property type="component" value="Unassembled WGS sequence"/>
</dbReference>
<dbReference type="InterPro" id="IPR008979">
    <property type="entry name" value="Galactose-bd-like_sf"/>
</dbReference>
<comment type="caution">
    <text evidence="9">The sequence shown here is derived from an EMBL/GenBank/DDBJ whole genome shotgun (WGS) entry which is preliminary data.</text>
</comment>
<dbReference type="GO" id="GO:0030203">
    <property type="term" value="P:glycosaminoglycan metabolic process"/>
    <property type="evidence" value="ECO:0007669"/>
    <property type="project" value="TreeGrafter"/>
</dbReference>
<accession>A0A5C6CD65</accession>
<organism evidence="9 10">
    <name type="scientific">Bythopirellula polymerisocia</name>
    <dbReference type="NCBI Taxonomy" id="2528003"/>
    <lineage>
        <taxon>Bacteria</taxon>
        <taxon>Pseudomonadati</taxon>
        <taxon>Planctomycetota</taxon>
        <taxon>Planctomycetia</taxon>
        <taxon>Pirellulales</taxon>
        <taxon>Lacipirellulaceae</taxon>
        <taxon>Bythopirellula</taxon>
    </lineage>
</organism>
<evidence type="ECO:0000259" key="8">
    <source>
        <dbReference type="Pfam" id="PF02838"/>
    </source>
</evidence>
<evidence type="ECO:0000256" key="2">
    <source>
        <dbReference type="ARBA" id="ARBA00006285"/>
    </source>
</evidence>
<dbReference type="EC" id="3.2.1.52" evidence="3"/>
<evidence type="ECO:0000313" key="10">
    <source>
        <dbReference type="Proteomes" id="UP000318437"/>
    </source>
</evidence>
<dbReference type="Pfam" id="PF00728">
    <property type="entry name" value="Glyco_hydro_20"/>
    <property type="match status" value="1"/>
</dbReference>
<dbReference type="InterPro" id="IPR025705">
    <property type="entry name" value="Beta_hexosaminidase_sua/sub"/>
</dbReference>
<dbReference type="Gene3D" id="2.60.120.260">
    <property type="entry name" value="Galactose-binding domain-like"/>
    <property type="match status" value="1"/>
</dbReference>
<feature type="domain" description="Beta-hexosaminidase bacterial type N-terminal" evidence="8">
    <location>
        <begin position="35"/>
        <end position="162"/>
    </location>
</feature>
<evidence type="ECO:0000256" key="1">
    <source>
        <dbReference type="ARBA" id="ARBA00001231"/>
    </source>
</evidence>
<dbReference type="RefSeq" id="WP_197530966.1">
    <property type="nucleotide sequence ID" value="NZ_SJPS01000014.1"/>
</dbReference>
<dbReference type="SUPFAM" id="SSF55545">
    <property type="entry name" value="beta-N-acetylhexosaminidase-like domain"/>
    <property type="match status" value="1"/>
</dbReference>
<dbReference type="Pfam" id="PF02838">
    <property type="entry name" value="Glyco_hydro_20b"/>
    <property type="match status" value="1"/>
</dbReference>
<reference evidence="9 10" key="1">
    <citation type="submission" date="2019-02" db="EMBL/GenBank/DDBJ databases">
        <title>Deep-cultivation of Planctomycetes and their phenomic and genomic characterization uncovers novel biology.</title>
        <authorList>
            <person name="Wiegand S."/>
            <person name="Jogler M."/>
            <person name="Boedeker C."/>
            <person name="Pinto D."/>
            <person name="Vollmers J."/>
            <person name="Rivas-Marin E."/>
            <person name="Kohn T."/>
            <person name="Peeters S.H."/>
            <person name="Heuer A."/>
            <person name="Rast P."/>
            <person name="Oberbeckmann S."/>
            <person name="Bunk B."/>
            <person name="Jeske O."/>
            <person name="Meyerdierks A."/>
            <person name="Storesund J.E."/>
            <person name="Kallscheuer N."/>
            <person name="Luecker S."/>
            <person name="Lage O.M."/>
            <person name="Pohl T."/>
            <person name="Merkel B.J."/>
            <person name="Hornburger P."/>
            <person name="Mueller R.-W."/>
            <person name="Bruemmer F."/>
            <person name="Labrenz M."/>
            <person name="Spormann A.M."/>
            <person name="Op Den Camp H."/>
            <person name="Overmann J."/>
            <person name="Amann R."/>
            <person name="Jetten M.S.M."/>
            <person name="Mascher T."/>
            <person name="Medema M.H."/>
            <person name="Devos D.P."/>
            <person name="Kaster A.-K."/>
            <person name="Ovreas L."/>
            <person name="Rohde M."/>
            <person name="Galperin M.Y."/>
            <person name="Jogler C."/>
        </authorList>
    </citation>
    <scope>NUCLEOTIDE SEQUENCE [LARGE SCALE GENOMIC DNA]</scope>
    <source>
        <strain evidence="9 10">Pla144</strain>
    </source>
</reference>
<keyword evidence="4 9" id="KW-0378">Hydrolase</keyword>
<dbReference type="InterPro" id="IPR017853">
    <property type="entry name" value="GH"/>
</dbReference>
<evidence type="ECO:0000256" key="3">
    <source>
        <dbReference type="ARBA" id="ARBA00012663"/>
    </source>
</evidence>
<dbReference type="GO" id="GO:0004563">
    <property type="term" value="F:beta-N-acetylhexosaminidase activity"/>
    <property type="evidence" value="ECO:0007669"/>
    <property type="project" value="UniProtKB-EC"/>
</dbReference>
<dbReference type="InterPro" id="IPR015882">
    <property type="entry name" value="HEX_bac_N"/>
</dbReference>
<comment type="similarity">
    <text evidence="2">Belongs to the glycosyl hydrolase 20 family.</text>
</comment>
<evidence type="ECO:0000256" key="4">
    <source>
        <dbReference type="ARBA" id="ARBA00022801"/>
    </source>
</evidence>
<evidence type="ECO:0000313" key="9">
    <source>
        <dbReference type="EMBL" id="TWU20749.1"/>
    </source>
</evidence>
<dbReference type="GO" id="GO:0016020">
    <property type="term" value="C:membrane"/>
    <property type="evidence" value="ECO:0007669"/>
    <property type="project" value="TreeGrafter"/>
</dbReference>
<evidence type="ECO:0000259" key="7">
    <source>
        <dbReference type="Pfam" id="PF00728"/>
    </source>
</evidence>
<comment type="catalytic activity">
    <reaction evidence="1">
        <text>Hydrolysis of terminal non-reducing N-acetyl-D-hexosamine residues in N-acetyl-beta-D-hexosaminides.</text>
        <dbReference type="EC" id="3.2.1.52"/>
    </reaction>
</comment>
<name>A0A5C6CD65_9BACT</name>
<dbReference type="InterPro" id="IPR015883">
    <property type="entry name" value="Glyco_hydro_20_cat"/>
</dbReference>
<dbReference type="AlphaFoldDB" id="A0A5C6CD65"/>
<dbReference type="SUPFAM" id="SSF51445">
    <property type="entry name" value="(Trans)glycosidases"/>
    <property type="match status" value="1"/>
</dbReference>
<dbReference type="Gene3D" id="3.20.20.80">
    <property type="entry name" value="Glycosidases"/>
    <property type="match status" value="1"/>
</dbReference>
<dbReference type="SUPFAM" id="SSF49785">
    <property type="entry name" value="Galactose-binding domain-like"/>
    <property type="match status" value="1"/>
</dbReference>
<evidence type="ECO:0000256" key="5">
    <source>
        <dbReference type="ARBA" id="ARBA00023295"/>
    </source>
</evidence>
<gene>
    <name evidence="9" type="primary">exo I</name>
    <name evidence="9" type="ORF">Pla144_49160</name>
</gene>
<evidence type="ECO:0000256" key="6">
    <source>
        <dbReference type="PIRSR" id="PIRSR625705-1"/>
    </source>
</evidence>
<dbReference type="PANTHER" id="PTHR22600">
    <property type="entry name" value="BETA-HEXOSAMINIDASE"/>
    <property type="match status" value="1"/>
</dbReference>
<dbReference type="GO" id="GO:0005975">
    <property type="term" value="P:carbohydrate metabolic process"/>
    <property type="evidence" value="ECO:0007669"/>
    <property type="project" value="InterPro"/>
</dbReference>